<comment type="caution">
    <text evidence="2">The sequence shown here is derived from an EMBL/GenBank/DDBJ whole genome shotgun (WGS) entry which is preliminary data.</text>
</comment>
<evidence type="ECO:0000256" key="1">
    <source>
        <dbReference type="SAM" id="MobiDB-lite"/>
    </source>
</evidence>
<feature type="region of interest" description="Disordered" evidence="1">
    <location>
        <begin position="256"/>
        <end position="312"/>
    </location>
</feature>
<reference evidence="2" key="2">
    <citation type="submission" date="2023-06" db="EMBL/GenBank/DDBJ databases">
        <authorList>
            <consortium name="Lawrence Berkeley National Laboratory"/>
            <person name="Haridas S."/>
            <person name="Hensen N."/>
            <person name="Bonometti L."/>
            <person name="Westerberg I."/>
            <person name="Brannstrom I.O."/>
            <person name="Guillou S."/>
            <person name="Cros-Aarteil S."/>
            <person name="Calhoun S."/>
            <person name="Kuo A."/>
            <person name="Mondo S."/>
            <person name="Pangilinan J."/>
            <person name="Riley R."/>
            <person name="Labutti K."/>
            <person name="Andreopoulos B."/>
            <person name="Lipzen A."/>
            <person name="Chen C."/>
            <person name="Yanf M."/>
            <person name="Daum C."/>
            <person name="Ng V."/>
            <person name="Clum A."/>
            <person name="Steindorff A."/>
            <person name="Ohm R."/>
            <person name="Martin F."/>
            <person name="Silar P."/>
            <person name="Natvig D."/>
            <person name="Lalanne C."/>
            <person name="Gautier V."/>
            <person name="Ament-Velasquez S.L."/>
            <person name="Kruys A."/>
            <person name="Hutchinson M.I."/>
            <person name="Powell A.J."/>
            <person name="Barry K."/>
            <person name="Miller A.N."/>
            <person name="Grigoriev I.V."/>
            <person name="Debuchy R."/>
            <person name="Gladieux P."/>
            <person name="Thoren M.H."/>
            <person name="Johannesson H."/>
        </authorList>
    </citation>
    <scope>NUCLEOTIDE SEQUENCE</scope>
    <source>
        <strain evidence="2">CBS 958.72</strain>
    </source>
</reference>
<organism evidence="2 3">
    <name type="scientific">Lasiosphaeria ovina</name>
    <dbReference type="NCBI Taxonomy" id="92902"/>
    <lineage>
        <taxon>Eukaryota</taxon>
        <taxon>Fungi</taxon>
        <taxon>Dikarya</taxon>
        <taxon>Ascomycota</taxon>
        <taxon>Pezizomycotina</taxon>
        <taxon>Sordariomycetes</taxon>
        <taxon>Sordariomycetidae</taxon>
        <taxon>Sordariales</taxon>
        <taxon>Lasiosphaeriaceae</taxon>
        <taxon>Lasiosphaeria</taxon>
    </lineage>
</organism>
<feature type="compositionally biased region" description="Low complexity" evidence="1">
    <location>
        <begin position="910"/>
        <end position="930"/>
    </location>
</feature>
<gene>
    <name evidence="2" type="ORF">B0T24DRAFT_690021</name>
</gene>
<feature type="compositionally biased region" description="Low complexity" evidence="1">
    <location>
        <begin position="982"/>
        <end position="991"/>
    </location>
</feature>
<dbReference type="Proteomes" id="UP001287356">
    <property type="component" value="Unassembled WGS sequence"/>
</dbReference>
<feature type="compositionally biased region" description="Polar residues" evidence="1">
    <location>
        <begin position="885"/>
        <end position="896"/>
    </location>
</feature>
<feature type="compositionally biased region" description="Low complexity" evidence="1">
    <location>
        <begin position="803"/>
        <end position="813"/>
    </location>
</feature>
<feature type="region of interest" description="Disordered" evidence="1">
    <location>
        <begin position="982"/>
        <end position="1006"/>
    </location>
</feature>
<feature type="compositionally biased region" description="Low complexity" evidence="1">
    <location>
        <begin position="836"/>
        <end position="851"/>
    </location>
</feature>
<feature type="compositionally biased region" description="Pro residues" evidence="1">
    <location>
        <begin position="1"/>
        <end position="13"/>
    </location>
</feature>
<feature type="compositionally biased region" description="Low complexity" evidence="1">
    <location>
        <begin position="870"/>
        <end position="884"/>
    </location>
</feature>
<feature type="region of interest" description="Disordered" evidence="1">
    <location>
        <begin position="1"/>
        <end position="36"/>
    </location>
</feature>
<keyword evidence="3" id="KW-1185">Reference proteome</keyword>
<name>A0AAE0TYY3_9PEZI</name>
<feature type="region of interest" description="Disordered" evidence="1">
    <location>
        <begin position="803"/>
        <end position="896"/>
    </location>
</feature>
<feature type="region of interest" description="Disordered" evidence="1">
    <location>
        <begin position="331"/>
        <end position="353"/>
    </location>
</feature>
<evidence type="ECO:0000313" key="2">
    <source>
        <dbReference type="EMBL" id="KAK3384696.1"/>
    </source>
</evidence>
<feature type="region of interest" description="Disordered" evidence="1">
    <location>
        <begin position="909"/>
        <end position="938"/>
    </location>
</feature>
<protein>
    <submittedName>
        <fullName evidence="2">Uncharacterized protein</fullName>
    </submittedName>
</protein>
<dbReference type="AlphaFoldDB" id="A0AAE0TYY3"/>
<sequence>MASEGQPPPPPTGAAPVPLGPLGSEGSKGKSPWWSTRIPPLPTASVGIDESGKMKGHYRREYWSAVVRLRENYIPPDIDREKLLWDLVQGDARAVHHPAGHPLWRVAHLKSGKPRNTTKLSEMEHLVVRMATHQTWEHMVQMQATPLPVLPSRYDLWSLFIIGTSPGGGKATTHYTFTRRCFNAIENARLGFLIPEIFGSDNPNSGDIFWQGYKEFFDQELRISKDKAEDYVSEKQLGKRPAANIGAKDGEANAYEQPHTKKHRDGQPAASPFVASSEKGESSSTNQPAQMLAGPSTAQTQPVLPHPPRWQLDPDMIRHIQKHPEASPFYNASQHESHAQPKAPAQQEQPFVSPPRPAQIPTTAGHMTVERIQREMDRVSQSGSPGKKNLSKMQDKFNKVQESLATSQNAQDKAELPRMQRKFDEEMAKAEAQKLAQSVQMVSPQQHMKSIASWSSSRQPAFAQPASNMPGDSILGSHFVQQKGHQNTAPQKSRRAPVADMGEFLPHTNPLPELQPVPAPVWPLASGHAYEANMVEKDFPMQGTPSQILQAPKPRHAQLFRAQEKEMLPASIQAQQPQVYMAHAPQLPSGDKFIPRNPQPLPALVQPQASAHSFVREMAEIGRLMDAAPSQDLQQQENNTLVGLGQQVINFGLDRIDYNFNPSEQDINYPLENSFMEQYNDAVTANAAHEELLQQEAAQDSLMTDYNFSAPHESQPAGLLLPAATPAPTANAGAALVMASLHTPTPPPMNDPMLPPDMLLPLMSAAEPAYAAGGNAPAQQENNNSFFPLVPVAQPAHVAAVSAPAPAPVQQQQNGNKSFPMDIGASSHPQPANITAAGSAPAPAPVQQQQQDNNTSLPMDIGASSHSQPATNIAAASTGTGTAGPSNEPQHPVLHSNQQAQDEIFSYANQAHHQQQQQHQQHQQQQHQQAVVAPVQASGHSAEFRAGWASATAYHQRVVGEVRADLEAVRREVNALRAEISAAAASSSSSGRAGGQGGGDASFASALFGTKSPSRRASALSIRVQSVERKVDELEEEGF</sequence>
<proteinExistence type="predicted"/>
<reference evidence="2" key="1">
    <citation type="journal article" date="2023" name="Mol. Phylogenet. Evol.">
        <title>Genome-scale phylogeny and comparative genomics of the fungal order Sordariales.</title>
        <authorList>
            <person name="Hensen N."/>
            <person name="Bonometti L."/>
            <person name="Westerberg I."/>
            <person name="Brannstrom I.O."/>
            <person name="Guillou S."/>
            <person name="Cros-Aarteil S."/>
            <person name="Calhoun S."/>
            <person name="Haridas S."/>
            <person name="Kuo A."/>
            <person name="Mondo S."/>
            <person name="Pangilinan J."/>
            <person name="Riley R."/>
            <person name="LaButti K."/>
            <person name="Andreopoulos B."/>
            <person name="Lipzen A."/>
            <person name="Chen C."/>
            <person name="Yan M."/>
            <person name="Daum C."/>
            <person name="Ng V."/>
            <person name="Clum A."/>
            <person name="Steindorff A."/>
            <person name="Ohm R.A."/>
            <person name="Martin F."/>
            <person name="Silar P."/>
            <person name="Natvig D.O."/>
            <person name="Lalanne C."/>
            <person name="Gautier V."/>
            <person name="Ament-Velasquez S.L."/>
            <person name="Kruys A."/>
            <person name="Hutchinson M.I."/>
            <person name="Powell A.J."/>
            <person name="Barry K."/>
            <person name="Miller A.N."/>
            <person name="Grigoriev I.V."/>
            <person name="Debuchy R."/>
            <person name="Gladieux P."/>
            <person name="Hiltunen Thoren M."/>
            <person name="Johannesson H."/>
        </authorList>
    </citation>
    <scope>NUCLEOTIDE SEQUENCE</scope>
    <source>
        <strain evidence="2">CBS 958.72</strain>
    </source>
</reference>
<accession>A0AAE0TYY3</accession>
<feature type="compositionally biased region" description="Low complexity" evidence="1">
    <location>
        <begin position="340"/>
        <end position="350"/>
    </location>
</feature>
<dbReference type="EMBL" id="JAULSN010000001">
    <property type="protein sequence ID" value="KAK3384696.1"/>
    <property type="molecule type" value="Genomic_DNA"/>
</dbReference>
<evidence type="ECO:0000313" key="3">
    <source>
        <dbReference type="Proteomes" id="UP001287356"/>
    </source>
</evidence>